<gene>
    <name evidence="2" type="ORF">SODALDRAFT_362900</name>
</gene>
<protein>
    <submittedName>
        <fullName evidence="2">Uncharacterized protein</fullName>
    </submittedName>
</protein>
<evidence type="ECO:0000313" key="3">
    <source>
        <dbReference type="Proteomes" id="UP000272025"/>
    </source>
</evidence>
<evidence type="ECO:0000256" key="1">
    <source>
        <dbReference type="SAM" id="MobiDB-lite"/>
    </source>
</evidence>
<dbReference type="AlphaFoldDB" id="A0A3N2PNH0"/>
<proteinExistence type="predicted"/>
<dbReference type="RefSeq" id="XP_028463845.1">
    <property type="nucleotide sequence ID" value="XM_028614508.1"/>
</dbReference>
<evidence type="ECO:0000313" key="2">
    <source>
        <dbReference type="EMBL" id="ROT36039.1"/>
    </source>
</evidence>
<reference evidence="2 3" key="1">
    <citation type="journal article" date="2018" name="Mol. Ecol.">
        <title>The obligate alkalophilic soda-lake fungus Sodiomyces alkalinus has shifted to a protein diet.</title>
        <authorList>
            <person name="Grum-Grzhimaylo A.A."/>
            <person name="Falkoski D.L."/>
            <person name="van den Heuvel J."/>
            <person name="Valero-Jimenez C.A."/>
            <person name="Min B."/>
            <person name="Choi I.G."/>
            <person name="Lipzen A."/>
            <person name="Daum C.G."/>
            <person name="Aanen D.K."/>
            <person name="Tsang A."/>
            <person name="Henrissat B."/>
            <person name="Bilanenko E.N."/>
            <person name="de Vries R.P."/>
            <person name="van Kan J.A.L."/>
            <person name="Grigoriev I.V."/>
            <person name="Debets A.J.M."/>
        </authorList>
    </citation>
    <scope>NUCLEOTIDE SEQUENCE [LARGE SCALE GENOMIC DNA]</scope>
    <source>
        <strain evidence="2 3">F11</strain>
    </source>
</reference>
<name>A0A3N2PNH0_SODAK</name>
<keyword evidence="3" id="KW-1185">Reference proteome</keyword>
<dbReference type="EMBL" id="ML119060">
    <property type="protein sequence ID" value="ROT36039.1"/>
    <property type="molecule type" value="Genomic_DNA"/>
</dbReference>
<sequence>MQPLQRPKLERCQGEIEPGSASCRQKTPWMTKRLDMTSSLLIMQSGKPEPQSAPRTRCMKGRHSTTSRTPQPWRAAWKTAPGQRRIGTARVVFSALHGECGSQIPDDIYSCPYSVLLNIGVDLHVLQGCSNPCPLQYWVRTTEILGRPADANGTNGTNGFWYWLRGYRLITKTPEKGVQVTHIKPTVSSVFLLYSSQTPKPLFHSLRPPLLTGHASEPSSANRYSATVTEIPPPNLPPPTSSARIICAVSRNQSNQPTPSPAPVHNTLPSSILPELFHINSCASQSAIRVELRPSPANELPYENLPLAVVALQRQSQLTASYRIVRINFPHWTLTFNAPSFSSSGARSRSQPHPRAQDGSPPRPSPGSLGSWDRPSPHPSDSIDCKKRRDREKGSISLFRCHRFVLTTQPSDRRVKLDLKHHRSTLLSISNPFGDF</sequence>
<organism evidence="2 3">
    <name type="scientific">Sodiomyces alkalinus (strain CBS 110278 / VKM F-3762 / F11)</name>
    <name type="common">Alkaliphilic filamentous fungus</name>
    <dbReference type="NCBI Taxonomy" id="1314773"/>
    <lineage>
        <taxon>Eukaryota</taxon>
        <taxon>Fungi</taxon>
        <taxon>Dikarya</taxon>
        <taxon>Ascomycota</taxon>
        <taxon>Pezizomycotina</taxon>
        <taxon>Sordariomycetes</taxon>
        <taxon>Hypocreomycetidae</taxon>
        <taxon>Glomerellales</taxon>
        <taxon>Plectosphaerellaceae</taxon>
        <taxon>Sodiomyces</taxon>
    </lineage>
</organism>
<dbReference type="Proteomes" id="UP000272025">
    <property type="component" value="Unassembled WGS sequence"/>
</dbReference>
<accession>A0A3N2PNH0</accession>
<dbReference type="GeneID" id="39582986"/>
<feature type="region of interest" description="Disordered" evidence="1">
    <location>
        <begin position="341"/>
        <end position="389"/>
    </location>
</feature>
<feature type="region of interest" description="Disordered" evidence="1">
    <location>
        <begin position="45"/>
        <end position="72"/>
    </location>
</feature>